<dbReference type="GeneID" id="31012352"/>
<protein>
    <submittedName>
        <fullName evidence="2">Uncharacterized protein</fullName>
    </submittedName>
</protein>
<dbReference type="OrthoDB" id="2910287at2759"/>
<evidence type="ECO:0000256" key="1">
    <source>
        <dbReference type="SAM" id="SignalP"/>
    </source>
</evidence>
<gene>
    <name evidence="2" type="ORF">BKCO1_1900066</name>
</gene>
<evidence type="ECO:0000313" key="3">
    <source>
        <dbReference type="Proteomes" id="UP000183809"/>
    </source>
</evidence>
<dbReference type="RefSeq" id="XP_020131417.1">
    <property type="nucleotide sequence ID" value="XM_020272093.1"/>
</dbReference>
<organism evidence="2 3">
    <name type="scientific">Diplodia corticola</name>
    <dbReference type="NCBI Taxonomy" id="236234"/>
    <lineage>
        <taxon>Eukaryota</taxon>
        <taxon>Fungi</taxon>
        <taxon>Dikarya</taxon>
        <taxon>Ascomycota</taxon>
        <taxon>Pezizomycotina</taxon>
        <taxon>Dothideomycetes</taxon>
        <taxon>Dothideomycetes incertae sedis</taxon>
        <taxon>Botryosphaeriales</taxon>
        <taxon>Botryosphaeriaceae</taxon>
        <taxon>Diplodia</taxon>
    </lineage>
</organism>
<dbReference type="EMBL" id="MNUE01000019">
    <property type="protein sequence ID" value="OJD35157.1"/>
    <property type="molecule type" value="Genomic_DNA"/>
</dbReference>
<dbReference type="AlphaFoldDB" id="A0A1J9S6B6"/>
<dbReference type="STRING" id="236234.A0A1J9S6B6"/>
<keyword evidence="1" id="KW-0732">Signal</keyword>
<keyword evidence="3" id="KW-1185">Reference proteome</keyword>
<feature type="signal peptide" evidence="1">
    <location>
        <begin position="1"/>
        <end position="20"/>
    </location>
</feature>
<name>A0A1J9S6B6_9PEZI</name>
<sequence length="131" mass="13909">MQYLAAIVAAVAPLVALSAAAPATDSMPNGFVKREVGQVTFCTGPDSTGDCMTQTYATNQCIVLPAPYNGNVLTFIPDHGNLVRITNSAETCTLHGDLFLEFPGSTQFDDYNGVDYSNATSFLIQRCDSCA</sequence>
<feature type="chain" id="PRO_5012678969" evidence="1">
    <location>
        <begin position="21"/>
        <end position="131"/>
    </location>
</feature>
<comment type="caution">
    <text evidence="2">The sequence shown here is derived from an EMBL/GenBank/DDBJ whole genome shotgun (WGS) entry which is preliminary data.</text>
</comment>
<evidence type="ECO:0000313" key="2">
    <source>
        <dbReference type="EMBL" id="OJD35157.1"/>
    </source>
</evidence>
<proteinExistence type="predicted"/>
<reference evidence="2 3" key="1">
    <citation type="submission" date="2016-10" db="EMBL/GenBank/DDBJ databases">
        <title>Proteomics and genomics reveal pathogen-plant mechanisms compatible with a hemibiotrophic lifestyle of Diplodia corticola.</title>
        <authorList>
            <person name="Fernandes I."/>
            <person name="De Jonge R."/>
            <person name="Van De Peer Y."/>
            <person name="Devreese B."/>
            <person name="Alves A."/>
            <person name="Esteves A.C."/>
        </authorList>
    </citation>
    <scope>NUCLEOTIDE SEQUENCE [LARGE SCALE GENOMIC DNA]</scope>
    <source>
        <strain evidence="2 3">CBS 112549</strain>
    </source>
</reference>
<dbReference type="Proteomes" id="UP000183809">
    <property type="component" value="Unassembled WGS sequence"/>
</dbReference>
<accession>A0A1J9S6B6</accession>